<gene>
    <name evidence="2" type="ORF">EV186_1021156</name>
</gene>
<dbReference type="Proteomes" id="UP000295444">
    <property type="component" value="Unassembled WGS sequence"/>
</dbReference>
<dbReference type="AlphaFoldDB" id="A0A4R6SJV1"/>
<accession>A0A4R6SJV1</accession>
<dbReference type="EMBL" id="SNXZ01000002">
    <property type="protein sequence ID" value="TDQ01288.1"/>
    <property type="molecule type" value="Genomic_DNA"/>
</dbReference>
<organism evidence="2 3">
    <name type="scientific">Labedaea rhizosphaerae</name>
    <dbReference type="NCBI Taxonomy" id="598644"/>
    <lineage>
        <taxon>Bacteria</taxon>
        <taxon>Bacillati</taxon>
        <taxon>Actinomycetota</taxon>
        <taxon>Actinomycetes</taxon>
        <taxon>Pseudonocardiales</taxon>
        <taxon>Pseudonocardiaceae</taxon>
        <taxon>Labedaea</taxon>
    </lineage>
</organism>
<dbReference type="OrthoDB" id="5120385at2"/>
<comment type="caution">
    <text evidence="2">The sequence shown here is derived from an EMBL/GenBank/DDBJ whole genome shotgun (WGS) entry which is preliminary data.</text>
</comment>
<proteinExistence type="predicted"/>
<feature type="compositionally biased region" description="Gly residues" evidence="1">
    <location>
        <begin position="113"/>
        <end position="125"/>
    </location>
</feature>
<evidence type="ECO:0000313" key="3">
    <source>
        <dbReference type="Proteomes" id="UP000295444"/>
    </source>
</evidence>
<reference evidence="2 3" key="1">
    <citation type="submission" date="2019-03" db="EMBL/GenBank/DDBJ databases">
        <title>Genomic Encyclopedia of Type Strains, Phase IV (KMG-IV): sequencing the most valuable type-strain genomes for metagenomic binning, comparative biology and taxonomic classification.</title>
        <authorList>
            <person name="Goeker M."/>
        </authorList>
    </citation>
    <scope>NUCLEOTIDE SEQUENCE [LARGE SCALE GENOMIC DNA]</scope>
    <source>
        <strain evidence="2 3">DSM 45361</strain>
    </source>
</reference>
<name>A0A4R6SJV1_LABRH</name>
<feature type="region of interest" description="Disordered" evidence="1">
    <location>
        <begin position="102"/>
        <end position="125"/>
    </location>
</feature>
<dbReference type="RefSeq" id="WP_133849888.1">
    <property type="nucleotide sequence ID" value="NZ_SNXZ01000002.1"/>
</dbReference>
<sequence length="125" mass="13417">MSVRMSGAMPEGERNGLAAIAHALVDAPDKVRVAVVLIDAVKLTTNVTSGDVVPTVRVRAIEPITAHETDANELRRLMRRAYERRTGQVELPLEIERELDSLTLADRTATGSPDGGNGADGGTEW</sequence>
<evidence type="ECO:0000256" key="1">
    <source>
        <dbReference type="SAM" id="MobiDB-lite"/>
    </source>
</evidence>
<evidence type="ECO:0000313" key="2">
    <source>
        <dbReference type="EMBL" id="TDQ01288.1"/>
    </source>
</evidence>
<protein>
    <submittedName>
        <fullName evidence="2">Uncharacterized protein</fullName>
    </submittedName>
</protein>
<keyword evidence="3" id="KW-1185">Reference proteome</keyword>